<evidence type="ECO:0000256" key="13">
    <source>
        <dbReference type="ARBA" id="ARBA00048988"/>
    </source>
</evidence>
<evidence type="ECO:0000256" key="10">
    <source>
        <dbReference type="ARBA" id="ARBA00023235"/>
    </source>
</evidence>
<keyword evidence="10" id="KW-0413">Isomerase</keyword>
<evidence type="ECO:0000256" key="7">
    <source>
        <dbReference type="ARBA" id="ARBA00022840"/>
    </source>
</evidence>
<feature type="binding site" evidence="14">
    <location>
        <begin position="51"/>
        <end position="58"/>
    </location>
    <ligand>
        <name>ATP</name>
        <dbReference type="ChEBI" id="CHEBI:30616"/>
    </ligand>
</feature>
<dbReference type="PANTHER" id="PTHR11070:SF2">
    <property type="entry name" value="ATP-DEPENDENT DNA HELICASE SRS2"/>
    <property type="match status" value="1"/>
</dbReference>
<comment type="caution">
    <text evidence="18">The sequence shown here is derived from an EMBL/GenBank/DDBJ whole genome shotgun (WGS) entry which is preliminary data.</text>
</comment>
<organism evidence="18 19">
    <name type="scientific">Paratractidigestivibacter faecalis</name>
    <dbReference type="NCBI Taxonomy" id="2292441"/>
    <lineage>
        <taxon>Bacteria</taxon>
        <taxon>Bacillati</taxon>
        <taxon>Actinomycetota</taxon>
        <taxon>Coriobacteriia</taxon>
        <taxon>Coriobacteriales</taxon>
        <taxon>Atopobiaceae</taxon>
        <taxon>Paratractidigestivibacter</taxon>
    </lineage>
</organism>
<evidence type="ECO:0000256" key="11">
    <source>
        <dbReference type="ARBA" id="ARBA00034617"/>
    </source>
</evidence>
<evidence type="ECO:0000256" key="8">
    <source>
        <dbReference type="ARBA" id="ARBA00023125"/>
    </source>
</evidence>
<feature type="domain" description="UvrD-like helicase ATP-binding" evidence="16">
    <location>
        <begin position="30"/>
        <end position="446"/>
    </location>
</feature>
<dbReference type="Pfam" id="PF13361">
    <property type="entry name" value="UvrD_C"/>
    <property type="match status" value="1"/>
</dbReference>
<dbReference type="SUPFAM" id="SSF52540">
    <property type="entry name" value="P-loop containing nucleoside triphosphate hydrolases"/>
    <property type="match status" value="1"/>
</dbReference>
<keyword evidence="7 14" id="KW-0067">ATP-binding</keyword>
<keyword evidence="19" id="KW-1185">Reference proteome</keyword>
<dbReference type="PROSITE" id="PS51217">
    <property type="entry name" value="UVRD_HELICASE_CTER"/>
    <property type="match status" value="1"/>
</dbReference>
<evidence type="ECO:0000313" key="19">
    <source>
        <dbReference type="Proteomes" id="UP001478817"/>
    </source>
</evidence>
<dbReference type="Pfam" id="PF12705">
    <property type="entry name" value="PDDEXK_1"/>
    <property type="match status" value="1"/>
</dbReference>
<evidence type="ECO:0000256" key="6">
    <source>
        <dbReference type="ARBA" id="ARBA00022839"/>
    </source>
</evidence>
<dbReference type="PROSITE" id="PS51198">
    <property type="entry name" value="UVRD_HELICASE_ATP_BIND"/>
    <property type="match status" value="1"/>
</dbReference>
<dbReference type="RefSeq" id="WP_349182668.1">
    <property type="nucleotide sequence ID" value="NZ_JBBNGS010000011.1"/>
</dbReference>
<evidence type="ECO:0000256" key="3">
    <source>
        <dbReference type="ARBA" id="ARBA00022763"/>
    </source>
</evidence>
<dbReference type="PANTHER" id="PTHR11070">
    <property type="entry name" value="UVRD / RECB / PCRA DNA HELICASE FAMILY MEMBER"/>
    <property type="match status" value="1"/>
</dbReference>
<dbReference type="InterPro" id="IPR011604">
    <property type="entry name" value="PDDEXK-like_dom_sf"/>
</dbReference>
<reference evidence="18 19" key="1">
    <citation type="submission" date="2024-04" db="EMBL/GenBank/DDBJ databases">
        <title>Human intestinal bacterial collection.</title>
        <authorList>
            <person name="Pauvert C."/>
            <person name="Hitch T.C.A."/>
            <person name="Clavel T."/>
        </authorList>
    </citation>
    <scope>NUCLEOTIDE SEQUENCE [LARGE SCALE GENOMIC DNA]</scope>
    <source>
        <strain evidence="18 19">CLA-AA-H197</strain>
    </source>
</reference>
<keyword evidence="9" id="KW-0234">DNA repair</keyword>
<name>A0ABV1IID1_9ACTN</name>
<keyword evidence="2 14" id="KW-0547">Nucleotide-binding</keyword>
<keyword evidence="8" id="KW-0238">DNA-binding</keyword>
<evidence type="ECO:0000256" key="9">
    <source>
        <dbReference type="ARBA" id="ARBA00023204"/>
    </source>
</evidence>
<dbReference type="Pfam" id="PF00580">
    <property type="entry name" value="UvrD-helicase"/>
    <property type="match status" value="1"/>
</dbReference>
<keyword evidence="5 14" id="KW-0347">Helicase</keyword>
<feature type="region of interest" description="Disordered" evidence="15">
    <location>
        <begin position="1008"/>
        <end position="1037"/>
    </location>
</feature>
<feature type="compositionally biased region" description="Polar residues" evidence="15">
    <location>
        <begin position="1"/>
        <end position="10"/>
    </location>
</feature>
<evidence type="ECO:0000256" key="1">
    <source>
        <dbReference type="ARBA" id="ARBA00022722"/>
    </source>
</evidence>
<evidence type="ECO:0000256" key="4">
    <source>
        <dbReference type="ARBA" id="ARBA00022801"/>
    </source>
</evidence>
<evidence type="ECO:0000259" key="16">
    <source>
        <dbReference type="PROSITE" id="PS51198"/>
    </source>
</evidence>
<dbReference type="InterPro" id="IPR014017">
    <property type="entry name" value="DNA_helicase_UvrD-like_C"/>
</dbReference>
<dbReference type="Gene3D" id="3.90.320.10">
    <property type="match status" value="1"/>
</dbReference>
<evidence type="ECO:0000256" key="2">
    <source>
        <dbReference type="ARBA" id="ARBA00022741"/>
    </source>
</evidence>
<feature type="domain" description="UvrD-like helicase C-terminal" evidence="17">
    <location>
        <begin position="465"/>
        <end position="760"/>
    </location>
</feature>
<comment type="catalytic activity">
    <reaction evidence="11">
        <text>Couples ATP hydrolysis with the unwinding of duplex DNA by translocating in the 3'-5' direction.</text>
        <dbReference type="EC" id="5.6.2.4"/>
    </reaction>
</comment>
<dbReference type="InterPro" id="IPR038726">
    <property type="entry name" value="PDDEXK_AddAB-type"/>
</dbReference>
<protein>
    <recommendedName>
        <fullName evidence="12">DNA 3'-5' helicase</fullName>
        <ecNumber evidence="12">5.6.2.4</ecNumber>
    </recommendedName>
</protein>
<comment type="catalytic activity">
    <reaction evidence="13">
        <text>ATP + H2O = ADP + phosphate + H(+)</text>
        <dbReference type="Rhea" id="RHEA:13065"/>
        <dbReference type="ChEBI" id="CHEBI:15377"/>
        <dbReference type="ChEBI" id="CHEBI:15378"/>
        <dbReference type="ChEBI" id="CHEBI:30616"/>
        <dbReference type="ChEBI" id="CHEBI:43474"/>
        <dbReference type="ChEBI" id="CHEBI:456216"/>
        <dbReference type="EC" id="5.6.2.4"/>
    </reaction>
</comment>
<feature type="region of interest" description="Disordered" evidence="15">
    <location>
        <begin position="1"/>
        <end position="20"/>
    </location>
</feature>
<gene>
    <name evidence="18" type="ORF">AAAT05_06875</name>
</gene>
<dbReference type="InterPro" id="IPR027417">
    <property type="entry name" value="P-loop_NTPase"/>
</dbReference>
<dbReference type="Gene3D" id="3.40.50.300">
    <property type="entry name" value="P-loop containing nucleotide triphosphate hydrolases"/>
    <property type="match status" value="3"/>
</dbReference>
<dbReference type="Proteomes" id="UP001478817">
    <property type="component" value="Unassembled WGS sequence"/>
</dbReference>
<evidence type="ECO:0000256" key="15">
    <source>
        <dbReference type="SAM" id="MobiDB-lite"/>
    </source>
</evidence>
<dbReference type="Gene3D" id="1.10.486.10">
    <property type="entry name" value="PCRA, domain 4"/>
    <property type="match status" value="1"/>
</dbReference>
<evidence type="ECO:0000256" key="14">
    <source>
        <dbReference type="PROSITE-ProRule" id="PRU00560"/>
    </source>
</evidence>
<evidence type="ECO:0000259" key="17">
    <source>
        <dbReference type="PROSITE" id="PS51217"/>
    </source>
</evidence>
<dbReference type="InterPro" id="IPR000212">
    <property type="entry name" value="DNA_helicase_UvrD/REP"/>
</dbReference>
<dbReference type="EMBL" id="JBBNGS010000011">
    <property type="protein sequence ID" value="MEQ2638060.1"/>
    <property type="molecule type" value="Genomic_DNA"/>
</dbReference>
<evidence type="ECO:0000256" key="5">
    <source>
        <dbReference type="ARBA" id="ARBA00022806"/>
    </source>
</evidence>
<dbReference type="InterPro" id="IPR014016">
    <property type="entry name" value="UvrD-like_ATP-bd"/>
</dbReference>
<keyword evidence="1" id="KW-0540">Nuclease</keyword>
<feature type="compositionally biased region" description="Low complexity" evidence="15">
    <location>
        <begin position="11"/>
        <end position="20"/>
    </location>
</feature>
<keyword evidence="3" id="KW-0227">DNA damage</keyword>
<evidence type="ECO:0000313" key="18">
    <source>
        <dbReference type="EMBL" id="MEQ2638060.1"/>
    </source>
</evidence>
<proteinExistence type="predicted"/>
<dbReference type="CDD" id="cd17932">
    <property type="entry name" value="DEXQc_UvrD"/>
    <property type="match status" value="1"/>
</dbReference>
<keyword evidence="4 14" id="KW-0378">Hydrolase</keyword>
<dbReference type="EC" id="5.6.2.4" evidence="12"/>
<keyword evidence="6" id="KW-0269">Exonuclease</keyword>
<sequence>MSEPISNQSQPGGAKAFPAAPAAAPSVDLSGLNERQARIARTLDEPLFVEAGAGSGKTFTLTQRVAWALSPGSGADGRPFLEDLSQVLVITFTEAAAREIRERVRSTLRRAGMAEAALAVDDAWIMTINGMCSRILHRYALDLGLDPDFSVVVNSDEEALVAQAMEDVMSEARRDPAFSCVWERQDLGTYSPQSGHTGAMGQVRAILDAARALPGGLASLAPEATRVGLPELMRDLLMRFEELGAEKLSAAAAAAVGPSLEALRAFDSLAAGAKTAACAREALAAVSAPRSSKAIAEKLAEAKAALALARAEMSFSDAAEVTPRLLELARRVDARYGELKAQARCLDNDDLVRMALSAVRDNPGVAVAFQGRFRLVMVDEFQDTDEVQLELIGLLAGEGARHLCTVGDAQQSIYRFRGADVGVFRRQGRAVGETHGVRLDTNYRSHGDVLAFVERVGTGGAHDGEPTRGTMRGFMHLDDNPSRKDGLLARDLPRVDVEVTAGNGASGRATSQQSATAAAQVADALAIYAAHGERPGDMALLLGVTTHAETYIDAIRARGLECVVTGGSTFTSSAEARVTCALLHALANPSDTQSGTFPLLASEMFGLDANDFADLGTRAQDKLDAPTKRPIERGLATLELYGGVTPSARLVRAHEVMTRALGDVRSRSVADVCEDVVRASGWLERLEDQGAQGLARAANVLAALRYVRDLTDSLGLGVARAATEFDLWLAASKIAPASLSGADAAGGGCVRVMTIHASKGLEFPVTAVAECWGNPRPESQVAVVPHADGTSGLVVRPADCPKLDGIDADEAACDLADGRSLPLAAAYLACRRKDEQEALEEKARLLYVAMTRAREALVLSVTAASGKQGVSSELAAQALSALGLPAGADQAAGVTSVEYGGSGPARVRTVVVSTSGGRGKPKEVAAESAGSLSGFDGALPLEDADIVRLGLDGGGADAGAEPAGEGLAGAPAPFDLYDDPGELLLREVRPWSAREGVFSYSSVAASERAAAGRPDPVPTRERREAADAGAPSIDDADRATNLGSAFHELAQAMVERGGRVGEAEVCARADYWNLSARARARLGAALARWEGSALRAEALSHGLVRAEVPFFCRVDSPHGRYLEGAIDLLATDAGSDDALLVDYKTGDAGLSVEEVRQRHQMQAEFYADVLAHQGFSSVTCVFVCVEREDPADPAQPLQVRYRFGG</sequence>
<accession>A0ABV1IID1</accession>
<evidence type="ECO:0000256" key="12">
    <source>
        <dbReference type="ARBA" id="ARBA00034808"/>
    </source>
</evidence>